<organism evidence="2 3">
    <name type="scientific">Halteria grandinella</name>
    <dbReference type="NCBI Taxonomy" id="5974"/>
    <lineage>
        <taxon>Eukaryota</taxon>
        <taxon>Sar</taxon>
        <taxon>Alveolata</taxon>
        <taxon>Ciliophora</taxon>
        <taxon>Intramacronucleata</taxon>
        <taxon>Spirotrichea</taxon>
        <taxon>Stichotrichia</taxon>
        <taxon>Sporadotrichida</taxon>
        <taxon>Halteriidae</taxon>
        <taxon>Halteria</taxon>
    </lineage>
</organism>
<protein>
    <recommendedName>
        <fullName evidence="1">Peptidase C39-like domain-containing protein</fullName>
    </recommendedName>
</protein>
<gene>
    <name evidence="2" type="ORF">FGO68_gene17193</name>
</gene>
<dbReference type="OrthoDB" id="293230at2759"/>
<comment type="caution">
    <text evidence="2">The sequence shown here is derived from an EMBL/GenBank/DDBJ whole genome shotgun (WGS) entry which is preliminary data.</text>
</comment>
<name>A0A8J8NI58_HALGN</name>
<dbReference type="AlphaFoldDB" id="A0A8J8NI58"/>
<reference evidence="2" key="1">
    <citation type="submission" date="2019-06" db="EMBL/GenBank/DDBJ databases">
        <authorList>
            <person name="Zheng W."/>
        </authorList>
    </citation>
    <scope>NUCLEOTIDE SEQUENCE</scope>
    <source>
        <strain evidence="2">QDHG01</strain>
    </source>
</reference>
<evidence type="ECO:0000259" key="1">
    <source>
        <dbReference type="Pfam" id="PF13529"/>
    </source>
</evidence>
<dbReference type="EMBL" id="RRYP01015357">
    <property type="protein sequence ID" value="TNV75537.1"/>
    <property type="molecule type" value="Genomic_DNA"/>
</dbReference>
<evidence type="ECO:0000313" key="2">
    <source>
        <dbReference type="EMBL" id="TNV75537.1"/>
    </source>
</evidence>
<feature type="domain" description="Peptidase C39-like" evidence="1">
    <location>
        <begin position="28"/>
        <end position="169"/>
    </location>
</feature>
<dbReference type="PANTHER" id="PTHR40524">
    <property type="entry name" value="PEPTIDASE_C39_2 DOMAIN-CONTAINING PROTEIN"/>
    <property type="match status" value="1"/>
</dbReference>
<proteinExistence type="predicted"/>
<dbReference type="Proteomes" id="UP000785679">
    <property type="component" value="Unassembled WGS sequence"/>
</dbReference>
<dbReference type="InterPro" id="IPR039564">
    <property type="entry name" value="Peptidase_C39-like"/>
</dbReference>
<accession>A0A8J8NI58</accession>
<sequence>MVYWIFIILTIMKRNILLASLLSLSVAYPLYKQCSPAWGANALGYSGGRTICQSGCLISSVSMVLNDCQISLPLGPTKEANSANPGTINSWLKENDGFEDGYGFKWNSTKSLGLEWEKFSSNATELREAHDANKRIFLHVRHDNHYVLMTGYSVGATPEESLFYINDPAFDTDAYTAAEVEAGNYTSIFTLNETLTCKTNSTKANLSREVTFLY</sequence>
<keyword evidence="3" id="KW-1185">Reference proteome</keyword>
<dbReference type="Pfam" id="PF13529">
    <property type="entry name" value="Peptidase_C39_2"/>
    <property type="match status" value="1"/>
</dbReference>
<evidence type="ECO:0000313" key="3">
    <source>
        <dbReference type="Proteomes" id="UP000785679"/>
    </source>
</evidence>
<dbReference type="PANTHER" id="PTHR40524:SF1">
    <property type="entry name" value="PEPTIDASE C39-LIKE DOMAIN-CONTAINING PROTEIN"/>
    <property type="match status" value="1"/>
</dbReference>